<evidence type="ECO:0000313" key="8">
    <source>
        <dbReference type="Proteomes" id="UP001268864"/>
    </source>
</evidence>
<dbReference type="EMBL" id="JAMQOS010000002">
    <property type="protein sequence ID" value="MDS0282196.1"/>
    <property type="molecule type" value="Genomic_DNA"/>
</dbReference>
<dbReference type="Gene3D" id="1.10.132.50">
    <property type="entry name" value="ATP synthase (C/AC39) subunit, domain 3"/>
    <property type="match status" value="1"/>
</dbReference>
<gene>
    <name evidence="6" type="primary">atpC</name>
    <name evidence="7" type="ORF">NDI86_08670</name>
</gene>
<keyword evidence="8" id="KW-1185">Reference proteome</keyword>
<evidence type="ECO:0000256" key="1">
    <source>
        <dbReference type="ARBA" id="ARBA00006709"/>
    </source>
</evidence>
<dbReference type="InterPro" id="IPR050873">
    <property type="entry name" value="V-ATPase_V0D/AC39_subunit"/>
</dbReference>
<dbReference type="NCBIfam" id="NF002265">
    <property type="entry name" value="PRK01198.1-1"/>
    <property type="match status" value="1"/>
</dbReference>
<dbReference type="RefSeq" id="WP_310900026.1">
    <property type="nucleotide sequence ID" value="NZ_JAMQOS010000002.1"/>
</dbReference>
<evidence type="ECO:0000256" key="5">
    <source>
        <dbReference type="ARBA" id="ARBA00023310"/>
    </source>
</evidence>
<keyword evidence="5 6" id="KW-0066">ATP synthesis</keyword>
<name>A0ABU2FN61_9EURY</name>
<keyword evidence="4 6" id="KW-0406">Ion transport</keyword>
<dbReference type="Pfam" id="PF01992">
    <property type="entry name" value="vATP-synt_AC39"/>
    <property type="match status" value="1"/>
</dbReference>
<comment type="function">
    <text evidence="6">Component of the A-type ATP synthase that produces ATP from ADP in the presence of a proton gradient across the membrane.</text>
</comment>
<dbReference type="NCBIfam" id="TIGR02923">
    <property type="entry name" value="AhaC"/>
    <property type="match status" value="1"/>
</dbReference>
<dbReference type="InterPro" id="IPR035067">
    <property type="entry name" value="V-type_ATPase_csu/dsu"/>
</dbReference>
<evidence type="ECO:0000256" key="2">
    <source>
        <dbReference type="ARBA" id="ARBA00022448"/>
    </source>
</evidence>
<dbReference type="InterPro" id="IPR036079">
    <property type="entry name" value="ATPase_csu/dsu_sf"/>
</dbReference>
<dbReference type="InterPro" id="IPR014272">
    <property type="entry name" value="ATPase_V0-cplx_csu"/>
</dbReference>
<dbReference type="Proteomes" id="UP001268864">
    <property type="component" value="Unassembled WGS sequence"/>
</dbReference>
<dbReference type="SUPFAM" id="SSF103486">
    <property type="entry name" value="V-type ATP synthase subunit C"/>
    <property type="match status" value="1"/>
</dbReference>
<keyword evidence="3 6" id="KW-0375">Hydrogen ion transport</keyword>
<evidence type="ECO:0000256" key="6">
    <source>
        <dbReference type="HAMAP-Rule" id="MF_00314"/>
    </source>
</evidence>
<accession>A0ABU2FN61</accession>
<evidence type="ECO:0000256" key="4">
    <source>
        <dbReference type="ARBA" id="ARBA00023065"/>
    </source>
</evidence>
<dbReference type="PANTHER" id="PTHR38682:SF1">
    <property type="entry name" value="V-TYPE ATP SYNTHASE SUBUNIT C"/>
    <property type="match status" value="1"/>
</dbReference>
<dbReference type="Gene3D" id="1.20.1690.10">
    <property type="entry name" value="V-type ATP synthase subunit C domain"/>
    <property type="match status" value="2"/>
</dbReference>
<evidence type="ECO:0000256" key="3">
    <source>
        <dbReference type="ARBA" id="ARBA00022781"/>
    </source>
</evidence>
<comment type="subcellular location">
    <subcellularLocation>
        <location evidence="6">Cell membrane</location>
        <topology evidence="6">Peripheral membrane protein</topology>
    </subcellularLocation>
</comment>
<sequence>MSSYGTASSGRGGNYEYVIARVRSRRASLFDDDDYRKLVRMGTSEIARFMEETEYETEMNALGARYSGSDLVEYALNRNLSKHFDDLLAWSEGGLYDYIARYLRKFDAWNVKTVVRGLYAGSDAEEVEDDLIRAGEFGDDRIDSLLGAGSIEEVVESLSDTIFGDSLADAYEVYEDQNVLVPLENAVDRAFYETLLEGLPENPEVDSPTGLYVRFLQAEVDFRNLRNALRLARSGADTDPTEYYIAGGRLFDEQSLAQLTANVDGLVAAVRESTYGDDLDEALDSLEDAQNLVEFERALDAALLEYADTLSNRYPLSVCPVLSYILAKEREVDNIRAIARGREAGLGPDEIEQELVIL</sequence>
<reference evidence="7 8" key="1">
    <citation type="submission" date="2022-06" db="EMBL/GenBank/DDBJ databases">
        <title>Halomicroarcula sp. a new haloarchaeum isolate from saline soil.</title>
        <authorList>
            <person name="Strakova D."/>
            <person name="Galisteo C."/>
            <person name="Sanchez-Porro C."/>
            <person name="Ventosa A."/>
        </authorList>
    </citation>
    <scope>NUCLEOTIDE SEQUENCE [LARGE SCALE GENOMIC DNA]</scope>
    <source>
        <strain evidence="7 8">S3CR25-11</strain>
    </source>
</reference>
<dbReference type="InterPro" id="IPR002843">
    <property type="entry name" value="ATPase_V0-cplx_csu/dsu"/>
</dbReference>
<proteinExistence type="inferred from homology"/>
<organism evidence="7 8">
    <name type="scientific">Haloarcula onubensis</name>
    <dbReference type="NCBI Taxonomy" id="2950539"/>
    <lineage>
        <taxon>Archaea</taxon>
        <taxon>Methanobacteriati</taxon>
        <taxon>Methanobacteriota</taxon>
        <taxon>Stenosarchaea group</taxon>
        <taxon>Halobacteria</taxon>
        <taxon>Halobacteriales</taxon>
        <taxon>Haloarculaceae</taxon>
        <taxon>Haloarcula</taxon>
    </lineage>
</organism>
<dbReference type="PANTHER" id="PTHR38682">
    <property type="entry name" value="V-TYPE ATP SYNTHASE SUBUNIT C"/>
    <property type="match status" value="1"/>
</dbReference>
<comment type="caution">
    <text evidence="7">The sequence shown here is derived from an EMBL/GenBank/DDBJ whole genome shotgun (WGS) entry which is preliminary data.</text>
</comment>
<comment type="similarity">
    <text evidence="1 6">Belongs to the V-ATPase V0D/AC39 subunit family.</text>
</comment>
<evidence type="ECO:0000313" key="7">
    <source>
        <dbReference type="EMBL" id="MDS0282196.1"/>
    </source>
</evidence>
<comment type="subunit">
    <text evidence="6">Has multiple subunits with at least A(3), B(3), C, D, E, F, H, I and proteolipid K(x).</text>
</comment>
<keyword evidence="2 6" id="KW-0813">Transport</keyword>
<keyword evidence="6" id="KW-0472">Membrane</keyword>
<dbReference type="HAMAP" id="MF_00314">
    <property type="entry name" value="ATP_synth_C_arch"/>
    <property type="match status" value="1"/>
</dbReference>
<keyword evidence="6" id="KW-1003">Cell membrane</keyword>
<protein>
    <recommendedName>
        <fullName evidence="6">A-type ATP synthase subunit C</fullName>
    </recommendedName>
</protein>
<dbReference type="InterPro" id="IPR044911">
    <property type="entry name" value="V-type_ATPase_csu/dsu_dom_3"/>
</dbReference>